<keyword evidence="5" id="KW-0805">Transcription regulation</keyword>
<keyword evidence="3 8" id="KW-0597">Phosphoprotein</keyword>
<evidence type="ECO:0000256" key="5">
    <source>
        <dbReference type="ARBA" id="ARBA00023015"/>
    </source>
</evidence>
<reference evidence="11 12" key="1">
    <citation type="submission" date="2019-12" db="EMBL/GenBank/DDBJ databases">
        <title>Paenibacillus sp. nov. sp. isolated from soil.</title>
        <authorList>
            <person name="Kim J."/>
            <person name="Jeong S.E."/>
            <person name="Jung H.S."/>
            <person name="Jeon C.O."/>
        </authorList>
    </citation>
    <scope>NUCLEOTIDE SEQUENCE [LARGE SCALE GENOMIC DNA]</scope>
    <source>
        <strain evidence="11 12">5J-6</strain>
    </source>
</reference>
<dbReference type="PROSITE" id="PS50110">
    <property type="entry name" value="RESPONSE_REGULATORY"/>
    <property type="match status" value="1"/>
</dbReference>
<dbReference type="PRINTS" id="PR00032">
    <property type="entry name" value="HTHARAC"/>
</dbReference>
<keyword evidence="6" id="KW-0238">DNA-binding</keyword>
<dbReference type="Gene3D" id="1.10.10.60">
    <property type="entry name" value="Homeodomain-like"/>
    <property type="match status" value="2"/>
</dbReference>
<organism evidence="11 12">
    <name type="scientific">Paenibacillus silvestris</name>
    <dbReference type="NCBI Taxonomy" id="2606219"/>
    <lineage>
        <taxon>Bacteria</taxon>
        <taxon>Bacillati</taxon>
        <taxon>Bacillota</taxon>
        <taxon>Bacilli</taxon>
        <taxon>Bacillales</taxon>
        <taxon>Paenibacillaceae</taxon>
        <taxon>Paenibacillus</taxon>
    </lineage>
</organism>
<dbReference type="Gene3D" id="3.40.50.2300">
    <property type="match status" value="1"/>
</dbReference>
<evidence type="ECO:0000256" key="1">
    <source>
        <dbReference type="ARBA" id="ARBA00004496"/>
    </source>
</evidence>
<sequence length="535" mass="62300">MIRVLIVDDEFLVRVGLKTIIPWEQNGFELVGEAANGAEALHILKQQKCHIVLTDIRMPNCDGLQLIEEMKTVAPQAKCLILSNHNDFEYVQKALRLGAVDYILKLTMEPEELLEKLNQLKASIELETVKTREDSQLKYKMTKYGKEAREKRIRELLVKQNSTRSDVEEVMREFNLQPYQTPIYVVNFQLDHYNEVLERNKFQSERLLHFTVANILTEIFKKYGEGELIEIENGKYSIIVDRLQESMLYEVQEAVAAFLEITISIGVSAPVQEILDVHQGFIQASEALSYRFYESEGAFIYFEHIQEVEPGVVQELWSDDDWERLVEKRDVAGLQNKLHVGYEAIRSGPKSNPEHMREAWVHLVHILEAFARKLGGDLYSVPLHGSMYPYHAVRSLERIGDIFLWFHGWLPVYVDQIKLFSNQQYRPEIQAVINTIKEQFDQPLKVSELARKAGFTENYLSVLFKKETSETIMDYLTRIRMARARELLKDQAYKIYEISEMVGYGDSTYFSKMFKKMEGVYPLEYRKLYLGKSAS</sequence>
<name>A0A6L8V1G0_9BACL</name>
<dbReference type="PANTHER" id="PTHR42713">
    <property type="entry name" value="HISTIDINE KINASE-RELATED"/>
    <property type="match status" value="1"/>
</dbReference>
<evidence type="ECO:0000256" key="8">
    <source>
        <dbReference type="PROSITE-ProRule" id="PRU00169"/>
    </source>
</evidence>
<dbReference type="InterPro" id="IPR051552">
    <property type="entry name" value="HptR"/>
</dbReference>
<dbReference type="SMART" id="SM00448">
    <property type="entry name" value="REC"/>
    <property type="match status" value="1"/>
</dbReference>
<keyword evidence="12" id="KW-1185">Reference proteome</keyword>
<dbReference type="SMART" id="SM00342">
    <property type="entry name" value="HTH_ARAC"/>
    <property type="match status" value="1"/>
</dbReference>
<dbReference type="GO" id="GO:0003700">
    <property type="term" value="F:DNA-binding transcription factor activity"/>
    <property type="evidence" value="ECO:0007669"/>
    <property type="project" value="InterPro"/>
</dbReference>
<dbReference type="GO" id="GO:0000160">
    <property type="term" value="P:phosphorelay signal transduction system"/>
    <property type="evidence" value="ECO:0007669"/>
    <property type="project" value="UniProtKB-KW"/>
</dbReference>
<dbReference type="SUPFAM" id="SSF52172">
    <property type="entry name" value="CheY-like"/>
    <property type="match status" value="1"/>
</dbReference>
<proteinExistence type="predicted"/>
<dbReference type="InterPro" id="IPR011006">
    <property type="entry name" value="CheY-like_superfamily"/>
</dbReference>
<dbReference type="CDD" id="cd17536">
    <property type="entry name" value="REC_YesN-like"/>
    <property type="match status" value="1"/>
</dbReference>
<comment type="subcellular location">
    <subcellularLocation>
        <location evidence="1">Cytoplasm</location>
    </subcellularLocation>
</comment>
<dbReference type="EMBL" id="WTUZ01000016">
    <property type="protein sequence ID" value="MZQ83070.1"/>
    <property type="molecule type" value="Genomic_DNA"/>
</dbReference>
<dbReference type="SUPFAM" id="SSF46689">
    <property type="entry name" value="Homeodomain-like"/>
    <property type="match status" value="2"/>
</dbReference>
<evidence type="ECO:0000259" key="9">
    <source>
        <dbReference type="PROSITE" id="PS01124"/>
    </source>
</evidence>
<evidence type="ECO:0000256" key="2">
    <source>
        <dbReference type="ARBA" id="ARBA00022490"/>
    </source>
</evidence>
<dbReference type="GO" id="GO:0005737">
    <property type="term" value="C:cytoplasm"/>
    <property type="evidence" value="ECO:0007669"/>
    <property type="project" value="UniProtKB-SubCell"/>
</dbReference>
<comment type="caution">
    <text evidence="11">The sequence shown here is derived from an EMBL/GenBank/DDBJ whole genome shotgun (WGS) entry which is preliminary data.</text>
</comment>
<dbReference type="Pfam" id="PF00072">
    <property type="entry name" value="Response_reg"/>
    <property type="match status" value="1"/>
</dbReference>
<evidence type="ECO:0000313" key="12">
    <source>
        <dbReference type="Proteomes" id="UP000481087"/>
    </source>
</evidence>
<dbReference type="RefSeq" id="WP_161407251.1">
    <property type="nucleotide sequence ID" value="NZ_WTUZ01000016.1"/>
</dbReference>
<dbReference type="GO" id="GO:0043565">
    <property type="term" value="F:sequence-specific DNA binding"/>
    <property type="evidence" value="ECO:0007669"/>
    <property type="project" value="InterPro"/>
</dbReference>
<dbReference type="InterPro" id="IPR018060">
    <property type="entry name" value="HTH_AraC"/>
</dbReference>
<keyword evidence="7" id="KW-0804">Transcription</keyword>
<dbReference type="Pfam" id="PF12833">
    <property type="entry name" value="HTH_18"/>
    <property type="match status" value="1"/>
</dbReference>
<gene>
    <name evidence="11" type="ORF">GQF01_13230</name>
</gene>
<dbReference type="PROSITE" id="PS01124">
    <property type="entry name" value="HTH_ARAC_FAMILY_2"/>
    <property type="match status" value="1"/>
</dbReference>
<keyword evidence="4" id="KW-0902">Two-component regulatory system</keyword>
<dbReference type="Pfam" id="PF17853">
    <property type="entry name" value="GGDEF_2"/>
    <property type="match status" value="1"/>
</dbReference>
<protein>
    <submittedName>
        <fullName evidence="11">Response regulator</fullName>
    </submittedName>
</protein>
<evidence type="ECO:0000256" key="4">
    <source>
        <dbReference type="ARBA" id="ARBA00023012"/>
    </source>
</evidence>
<dbReference type="InterPro" id="IPR041522">
    <property type="entry name" value="CdaR_GGDEF"/>
</dbReference>
<feature type="domain" description="HTH araC/xylS-type" evidence="9">
    <location>
        <begin position="430"/>
        <end position="528"/>
    </location>
</feature>
<dbReference type="InterPro" id="IPR020449">
    <property type="entry name" value="Tscrpt_reg_AraC-type_HTH"/>
</dbReference>
<evidence type="ECO:0000256" key="7">
    <source>
        <dbReference type="ARBA" id="ARBA00023163"/>
    </source>
</evidence>
<dbReference type="Proteomes" id="UP000481087">
    <property type="component" value="Unassembled WGS sequence"/>
</dbReference>
<evidence type="ECO:0000256" key="3">
    <source>
        <dbReference type="ARBA" id="ARBA00022553"/>
    </source>
</evidence>
<feature type="modified residue" description="4-aspartylphosphate" evidence="8">
    <location>
        <position position="55"/>
    </location>
</feature>
<dbReference type="InterPro" id="IPR009057">
    <property type="entry name" value="Homeodomain-like_sf"/>
</dbReference>
<accession>A0A6L8V1G0</accession>
<dbReference type="AlphaFoldDB" id="A0A6L8V1G0"/>
<feature type="domain" description="Response regulatory" evidence="10">
    <location>
        <begin position="3"/>
        <end position="120"/>
    </location>
</feature>
<evidence type="ECO:0000256" key="6">
    <source>
        <dbReference type="ARBA" id="ARBA00023125"/>
    </source>
</evidence>
<dbReference type="PANTHER" id="PTHR42713:SF3">
    <property type="entry name" value="TRANSCRIPTIONAL REGULATORY PROTEIN HPTR"/>
    <property type="match status" value="1"/>
</dbReference>
<evidence type="ECO:0000259" key="10">
    <source>
        <dbReference type="PROSITE" id="PS50110"/>
    </source>
</evidence>
<dbReference type="InterPro" id="IPR001789">
    <property type="entry name" value="Sig_transdc_resp-reg_receiver"/>
</dbReference>
<evidence type="ECO:0000313" key="11">
    <source>
        <dbReference type="EMBL" id="MZQ83070.1"/>
    </source>
</evidence>
<keyword evidence="2" id="KW-0963">Cytoplasm</keyword>